<evidence type="ECO:0000256" key="1">
    <source>
        <dbReference type="ARBA" id="ARBA00004127"/>
    </source>
</evidence>
<proteinExistence type="predicted"/>
<keyword evidence="2 5" id="KW-0812">Transmembrane</keyword>
<organism evidence="7 8">
    <name type="scientific">Microbacterium oxydans</name>
    <dbReference type="NCBI Taxonomy" id="82380"/>
    <lineage>
        <taxon>Bacteria</taxon>
        <taxon>Bacillati</taxon>
        <taxon>Actinomycetota</taxon>
        <taxon>Actinomycetes</taxon>
        <taxon>Micrococcales</taxon>
        <taxon>Microbacteriaceae</taxon>
        <taxon>Microbacterium</taxon>
    </lineage>
</organism>
<dbReference type="GO" id="GO:0012505">
    <property type="term" value="C:endomembrane system"/>
    <property type="evidence" value="ECO:0007669"/>
    <property type="project" value="UniProtKB-SubCell"/>
</dbReference>
<dbReference type="EMBL" id="CP031422">
    <property type="protein sequence ID" value="AZS39844.1"/>
    <property type="molecule type" value="Genomic_DNA"/>
</dbReference>
<evidence type="ECO:0000256" key="2">
    <source>
        <dbReference type="ARBA" id="ARBA00022692"/>
    </source>
</evidence>
<reference evidence="7 8" key="1">
    <citation type="submission" date="2018-08" db="EMBL/GenBank/DDBJ databases">
        <title>Microbacterium oxydans strain HG3.</title>
        <authorList>
            <person name="ORTET P."/>
        </authorList>
    </citation>
    <scope>NUCLEOTIDE SEQUENCE [LARGE SCALE GENOMIC DNA]</scope>
    <source>
        <strain evidence="7 8">HG3</strain>
    </source>
</reference>
<feature type="domain" description="DUF202" evidence="6">
    <location>
        <begin position="18"/>
        <end position="84"/>
    </location>
</feature>
<evidence type="ECO:0000256" key="4">
    <source>
        <dbReference type="ARBA" id="ARBA00023136"/>
    </source>
</evidence>
<accession>A0A3Q9J4D7</accession>
<evidence type="ECO:0000256" key="5">
    <source>
        <dbReference type="SAM" id="Phobius"/>
    </source>
</evidence>
<feature type="transmembrane region" description="Helical" evidence="5">
    <location>
        <begin position="97"/>
        <end position="117"/>
    </location>
</feature>
<dbReference type="RefSeq" id="WP_127011929.1">
    <property type="nucleotide sequence ID" value="NZ_CP031422.1"/>
</dbReference>
<keyword evidence="3 5" id="KW-1133">Transmembrane helix</keyword>
<evidence type="ECO:0000313" key="7">
    <source>
        <dbReference type="EMBL" id="AZS39844.1"/>
    </source>
</evidence>
<name>A0A3Q9J4D7_9MICO</name>
<evidence type="ECO:0000259" key="6">
    <source>
        <dbReference type="Pfam" id="PF02656"/>
    </source>
</evidence>
<evidence type="ECO:0000313" key="8">
    <source>
        <dbReference type="Proteomes" id="UP000274841"/>
    </source>
</evidence>
<keyword evidence="4 5" id="KW-0472">Membrane</keyword>
<gene>
    <name evidence="7" type="primary">yidH</name>
    <name evidence="7" type="ORF">CVS54_01157</name>
</gene>
<protein>
    <submittedName>
        <fullName evidence="7">Inner membrane protein YidH</fullName>
    </submittedName>
</protein>
<sequence>MRRFPSSVYGVGEEPDPRFSLANERTFLAWTRTALALIAGGVALEVLGLDLHPGFRLAASLLLMVTGTVVAPLAWWEWMRAERAMRQSRPLPGALSAVLLAAVVVTVGLLVLAGVLWR</sequence>
<dbReference type="AlphaFoldDB" id="A0A3Q9J4D7"/>
<dbReference type="InterPro" id="IPR003807">
    <property type="entry name" value="DUF202"/>
</dbReference>
<comment type="subcellular location">
    <subcellularLocation>
        <location evidence="1">Endomembrane system</location>
        <topology evidence="1">Multi-pass membrane protein</topology>
    </subcellularLocation>
</comment>
<dbReference type="Pfam" id="PF02656">
    <property type="entry name" value="DUF202"/>
    <property type="match status" value="1"/>
</dbReference>
<feature type="transmembrane region" description="Helical" evidence="5">
    <location>
        <begin position="55"/>
        <end position="76"/>
    </location>
</feature>
<dbReference type="Proteomes" id="UP000274841">
    <property type="component" value="Chromosome"/>
</dbReference>
<feature type="transmembrane region" description="Helical" evidence="5">
    <location>
        <begin position="27"/>
        <end position="49"/>
    </location>
</feature>
<dbReference type="KEGG" id="moy:CVS54_01157"/>
<evidence type="ECO:0000256" key="3">
    <source>
        <dbReference type="ARBA" id="ARBA00022989"/>
    </source>
</evidence>